<dbReference type="InterPro" id="IPR046357">
    <property type="entry name" value="PPIase_dom_sf"/>
</dbReference>
<dbReference type="RefSeq" id="WP_284284992.1">
    <property type="nucleotide sequence ID" value="NZ_BSPD01000020.1"/>
</dbReference>
<evidence type="ECO:0000256" key="2">
    <source>
        <dbReference type="ARBA" id="ARBA00007656"/>
    </source>
</evidence>
<dbReference type="EC" id="5.2.1.8" evidence="3"/>
<feature type="signal peptide" evidence="8">
    <location>
        <begin position="1"/>
        <end position="22"/>
    </location>
</feature>
<keyword evidence="4 8" id="KW-0732">Signal</keyword>
<feature type="chain" id="PRO_5041430978" description="peptidylprolyl isomerase" evidence="8">
    <location>
        <begin position="23"/>
        <end position="308"/>
    </location>
</feature>
<proteinExistence type="inferred from homology"/>
<evidence type="ECO:0000256" key="7">
    <source>
        <dbReference type="PROSITE-ProRule" id="PRU00278"/>
    </source>
</evidence>
<dbReference type="Gene3D" id="3.10.50.40">
    <property type="match status" value="1"/>
</dbReference>
<evidence type="ECO:0000313" key="11">
    <source>
        <dbReference type="Proteomes" id="UP001156870"/>
    </source>
</evidence>
<dbReference type="PROSITE" id="PS51257">
    <property type="entry name" value="PROKAR_LIPOPROTEIN"/>
    <property type="match status" value="1"/>
</dbReference>
<dbReference type="InterPro" id="IPR000297">
    <property type="entry name" value="PPIase_PpiC"/>
</dbReference>
<dbReference type="SUPFAM" id="SSF54534">
    <property type="entry name" value="FKBP-like"/>
    <property type="match status" value="1"/>
</dbReference>
<sequence>MKTLNYRSSAVALSLAASLLLAGCEREPQVATVENHSISAQALMAEAERLNVPKHSADLHRLLEQLIDRHAAVAQLKALKLDEDPSFQRAYRKLVMDTLLEHFETALAPSLSVTEDEARAVYEKDIKHYTQPRRVRIALIEFEADSPVAFESHQQLSALPITEREALFSRLAVSHSKHRPSRYRGGDVGFFSEGKPSTTWHTDVINAGLALTESGALSPVIQTSNAQYILRLLETEPETVQPFKDVKNNIMSALKADKLREIKHTAKAQLRNNLSIERDAAVLASLVDPEAKSIAVATEPTLPAAPLN</sequence>
<comment type="catalytic activity">
    <reaction evidence="1">
        <text>[protein]-peptidylproline (omega=180) = [protein]-peptidylproline (omega=0)</text>
        <dbReference type="Rhea" id="RHEA:16237"/>
        <dbReference type="Rhea" id="RHEA-COMP:10747"/>
        <dbReference type="Rhea" id="RHEA-COMP:10748"/>
        <dbReference type="ChEBI" id="CHEBI:83833"/>
        <dbReference type="ChEBI" id="CHEBI:83834"/>
        <dbReference type="EC" id="5.2.1.8"/>
    </reaction>
</comment>
<reference evidence="10 11" key="1">
    <citation type="journal article" date="2014" name="Int. J. Syst. Evol. Microbiol.">
        <title>Complete genome sequence of Corynebacterium casei LMG S-19264T (=DSM 44701T), isolated from a smear-ripened cheese.</title>
        <authorList>
            <consortium name="US DOE Joint Genome Institute (JGI-PGF)"/>
            <person name="Walter F."/>
            <person name="Albersmeier A."/>
            <person name="Kalinowski J."/>
            <person name="Ruckert C."/>
        </authorList>
    </citation>
    <scope>NUCLEOTIDE SEQUENCE [LARGE SCALE GENOMIC DNA]</scope>
    <source>
        <strain evidence="10 11">NBRC 110095</strain>
    </source>
</reference>
<evidence type="ECO:0000256" key="8">
    <source>
        <dbReference type="SAM" id="SignalP"/>
    </source>
</evidence>
<dbReference type="Pfam" id="PF13145">
    <property type="entry name" value="Rotamase_2"/>
    <property type="match status" value="1"/>
</dbReference>
<comment type="caution">
    <text evidence="10">The sequence shown here is derived from an EMBL/GenBank/DDBJ whole genome shotgun (WGS) entry which is preliminary data.</text>
</comment>
<keyword evidence="5 7" id="KW-0697">Rotamase</keyword>
<evidence type="ECO:0000259" key="9">
    <source>
        <dbReference type="PROSITE" id="PS50198"/>
    </source>
</evidence>
<evidence type="ECO:0000256" key="1">
    <source>
        <dbReference type="ARBA" id="ARBA00000971"/>
    </source>
</evidence>
<name>A0AA37T4L9_9GAMM</name>
<keyword evidence="11" id="KW-1185">Reference proteome</keyword>
<dbReference type="PROSITE" id="PS01096">
    <property type="entry name" value="PPIC_PPIASE_1"/>
    <property type="match status" value="1"/>
</dbReference>
<organism evidence="10 11">
    <name type="scientific">Marinibactrum halimedae</name>
    <dbReference type="NCBI Taxonomy" id="1444977"/>
    <lineage>
        <taxon>Bacteria</taxon>
        <taxon>Pseudomonadati</taxon>
        <taxon>Pseudomonadota</taxon>
        <taxon>Gammaproteobacteria</taxon>
        <taxon>Cellvibrionales</taxon>
        <taxon>Cellvibrionaceae</taxon>
        <taxon>Marinibactrum</taxon>
    </lineage>
</organism>
<evidence type="ECO:0000256" key="3">
    <source>
        <dbReference type="ARBA" id="ARBA00013194"/>
    </source>
</evidence>
<dbReference type="GO" id="GO:0003755">
    <property type="term" value="F:peptidyl-prolyl cis-trans isomerase activity"/>
    <property type="evidence" value="ECO:0007669"/>
    <property type="project" value="UniProtKB-KW"/>
</dbReference>
<dbReference type="EMBL" id="BSPD01000020">
    <property type="protein sequence ID" value="GLS24947.1"/>
    <property type="molecule type" value="Genomic_DNA"/>
</dbReference>
<dbReference type="SUPFAM" id="SSF109998">
    <property type="entry name" value="Triger factor/SurA peptide-binding domain-like"/>
    <property type="match status" value="1"/>
</dbReference>
<gene>
    <name evidence="10" type="ORF">GCM10007877_06610</name>
</gene>
<evidence type="ECO:0000313" key="10">
    <source>
        <dbReference type="EMBL" id="GLS24947.1"/>
    </source>
</evidence>
<dbReference type="InterPro" id="IPR023058">
    <property type="entry name" value="PPIase_PpiC_CS"/>
</dbReference>
<evidence type="ECO:0000256" key="5">
    <source>
        <dbReference type="ARBA" id="ARBA00023110"/>
    </source>
</evidence>
<keyword evidence="6 7" id="KW-0413">Isomerase</keyword>
<dbReference type="PROSITE" id="PS50198">
    <property type="entry name" value="PPIC_PPIASE_2"/>
    <property type="match status" value="1"/>
</dbReference>
<accession>A0AA37T4L9</accession>
<dbReference type="InterPro" id="IPR050245">
    <property type="entry name" value="PrsA_foldase"/>
</dbReference>
<dbReference type="Proteomes" id="UP001156870">
    <property type="component" value="Unassembled WGS sequence"/>
</dbReference>
<dbReference type="InterPro" id="IPR027304">
    <property type="entry name" value="Trigger_fact/SurA_dom_sf"/>
</dbReference>
<feature type="domain" description="PpiC" evidence="9">
    <location>
        <begin position="132"/>
        <end position="234"/>
    </location>
</feature>
<dbReference type="PANTHER" id="PTHR47245">
    <property type="entry name" value="PEPTIDYLPROLYL ISOMERASE"/>
    <property type="match status" value="1"/>
</dbReference>
<evidence type="ECO:0000256" key="4">
    <source>
        <dbReference type="ARBA" id="ARBA00022729"/>
    </source>
</evidence>
<dbReference type="PANTHER" id="PTHR47245:SF1">
    <property type="entry name" value="FOLDASE PROTEIN PRSA"/>
    <property type="match status" value="1"/>
</dbReference>
<protein>
    <recommendedName>
        <fullName evidence="3">peptidylprolyl isomerase</fullName>
        <ecNumber evidence="3">5.2.1.8</ecNumber>
    </recommendedName>
</protein>
<dbReference type="AlphaFoldDB" id="A0AA37T4L9"/>
<evidence type="ECO:0000256" key="6">
    <source>
        <dbReference type="ARBA" id="ARBA00023235"/>
    </source>
</evidence>
<comment type="similarity">
    <text evidence="2">Belongs to the PpiC/parvulin rotamase family.</text>
</comment>